<sequence length="96" mass="10800">MLSITVKGNAHKVNHFLYELSQLMELKLIPEEVEVTDAEEREVTCDVQHQPASKLSVVRLQDCSGCEIAIPMLDLVCAELEDGKYVLTGRCYDLFS</sequence>
<evidence type="ECO:0000313" key="1">
    <source>
        <dbReference type="EMBL" id="SMP06577.1"/>
    </source>
</evidence>
<evidence type="ECO:0000313" key="2">
    <source>
        <dbReference type="Proteomes" id="UP001157946"/>
    </source>
</evidence>
<name>A0AA46ADL4_9BACL</name>
<keyword evidence="2" id="KW-1185">Reference proteome</keyword>
<accession>A0AA46ADL4</accession>
<proteinExistence type="predicted"/>
<dbReference type="EMBL" id="FXTU01000001">
    <property type="protein sequence ID" value="SMP06577.1"/>
    <property type="molecule type" value="Genomic_DNA"/>
</dbReference>
<organism evidence="1 2">
    <name type="scientific">Laceyella tengchongensis</name>
    <dbReference type="NCBI Taxonomy" id="574699"/>
    <lineage>
        <taxon>Bacteria</taxon>
        <taxon>Bacillati</taxon>
        <taxon>Bacillota</taxon>
        <taxon>Bacilli</taxon>
        <taxon>Bacillales</taxon>
        <taxon>Thermoactinomycetaceae</taxon>
        <taxon>Laceyella</taxon>
    </lineage>
</organism>
<reference evidence="1" key="1">
    <citation type="submission" date="2017-05" db="EMBL/GenBank/DDBJ databases">
        <authorList>
            <person name="Varghese N."/>
            <person name="Submissions S."/>
        </authorList>
    </citation>
    <scope>NUCLEOTIDE SEQUENCE</scope>
    <source>
        <strain evidence="1">DSM 45262</strain>
    </source>
</reference>
<dbReference type="RefSeq" id="WP_102992010.1">
    <property type="nucleotide sequence ID" value="NZ_FXTU01000001.1"/>
</dbReference>
<gene>
    <name evidence="1" type="ORF">SAMN06265361_101708</name>
</gene>
<dbReference type="AlphaFoldDB" id="A0AA46ADL4"/>
<comment type="caution">
    <text evidence="1">The sequence shown here is derived from an EMBL/GenBank/DDBJ whole genome shotgun (WGS) entry which is preliminary data.</text>
</comment>
<protein>
    <submittedName>
        <fullName evidence="1">Uncharacterized protein</fullName>
    </submittedName>
</protein>
<dbReference type="Proteomes" id="UP001157946">
    <property type="component" value="Unassembled WGS sequence"/>
</dbReference>